<reference evidence="1 2" key="1">
    <citation type="submission" date="2017-07" db="EMBL/GenBank/DDBJ databases">
        <title>Leptospira spp. isolated from tropical soils.</title>
        <authorList>
            <person name="Thibeaux R."/>
            <person name="Iraola G."/>
            <person name="Ferres I."/>
            <person name="Bierque E."/>
            <person name="Girault D."/>
            <person name="Soupe-Gilbert M.-E."/>
            <person name="Picardeau M."/>
            <person name="Goarant C."/>
        </authorList>
    </citation>
    <scope>NUCLEOTIDE SEQUENCE [LARGE SCALE GENOMIC DNA]</scope>
    <source>
        <strain evidence="1 2">FH4-C-A1</strain>
    </source>
</reference>
<comment type="caution">
    <text evidence="1">The sequence shown here is derived from an EMBL/GenBank/DDBJ whole genome shotgun (WGS) entry which is preliminary data.</text>
</comment>
<dbReference type="EMBL" id="NPDS01000002">
    <property type="protein sequence ID" value="PJZ58293.1"/>
    <property type="molecule type" value="Genomic_DNA"/>
</dbReference>
<name>A0ABX4NTE5_9LEPT</name>
<evidence type="ECO:0008006" key="3">
    <source>
        <dbReference type="Google" id="ProtNLM"/>
    </source>
</evidence>
<protein>
    <recommendedName>
        <fullName evidence="3">ABM domain-containing protein</fullName>
    </recommendedName>
</protein>
<proteinExistence type="predicted"/>
<dbReference type="Proteomes" id="UP000231879">
    <property type="component" value="Unassembled WGS sequence"/>
</dbReference>
<evidence type="ECO:0000313" key="1">
    <source>
        <dbReference type="EMBL" id="PJZ58293.1"/>
    </source>
</evidence>
<sequence length="78" mass="9263">MYFLRSYKNQSVQHIFSLENYDGYSLCKELRHPDNELQVAVEFEDMEELIQFYPKEIEKKPVCARCAIILNSTLIESL</sequence>
<gene>
    <name evidence="1" type="ORF">CH367_07910</name>
</gene>
<accession>A0ABX4NTE5</accession>
<evidence type="ECO:0000313" key="2">
    <source>
        <dbReference type="Proteomes" id="UP000231879"/>
    </source>
</evidence>
<organism evidence="1 2">
    <name type="scientific">Leptospira barantonii</name>
    <dbReference type="NCBI Taxonomy" id="2023184"/>
    <lineage>
        <taxon>Bacteria</taxon>
        <taxon>Pseudomonadati</taxon>
        <taxon>Spirochaetota</taxon>
        <taxon>Spirochaetia</taxon>
        <taxon>Leptospirales</taxon>
        <taxon>Leptospiraceae</taxon>
        <taxon>Leptospira</taxon>
    </lineage>
</organism>
<keyword evidence="2" id="KW-1185">Reference proteome</keyword>